<name>L0GJX1_STUST</name>
<protein>
    <submittedName>
        <fullName evidence="2">Flagellar protein FlaG</fullName>
    </submittedName>
</protein>
<dbReference type="InterPro" id="IPR005186">
    <property type="entry name" value="FlaG"/>
</dbReference>
<gene>
    <name evidence="2" type="ORF">Psest_2506</name>
</gene>
<evidence type="ECO:0000313" key="3">
    <source>
        <dbReference type="Proteomes" id="UP000010820"/>
    </source>
</evidence>
<dbReference type="PANTHER" id="PTHR37166:SF1">
    <property type="entry name" value="PROTEIN FLAG"/>
    <property type="match status" value="1"/>
</dbReference>
<dbReference type="PATRIC" id="fig|644801.3.peg.2450"/>
<dbReference type="RefSeq" id="WP_015277287.1">
    <property type="nucleotide sequence ID" value="NC_019936.1"/>
</dbReference>
<dbReference type="Gene3D" id="3.30.160.170">
    <property type="entry name" value="FlaG-like"/>
    <property type="match status" value="1"/>
</dbReference>
<dbReference type="SUPFAM" id="SSF160214">
    <property type="entry name" value="FlaG-like"/>
    <property type="match status" value="1"/>
</dbReference>
<dbReference type="Proteomes" id="UP000010820">
    <property type="component" value="Chromosome"/>
</dbReference>
<feature type="region of interest" description="Disordered" evidence="1">
    <location>
        <begin position="1"/>
        <end position="51"/>
    </location>
</feature>
<sequence>MDVGKTAVTALSSATLASSPSPSRESGFSSFGWQEAGAPADSLSRQPENVGEVVDRLRSQVQSLQRDLSFSVDDSSGEVVVRVVDGESGKVVRQIPSEELLRLAERLDEMRSLLFEGKA</sequence>
<dbReference type="EMBL" id="CP003071">
    <property type="protein sequence ID" value="AGA87028.1"/>
    <property type="molecule type" value="Genomic_DNA"/>
</dbReference>
<evidence type="ECO:0000256" key="1">
    <source>
        <dbReference type="SAM" id="MobiDB-lite"/>
    </source>
</evidence>
<organism evidence="2 3">
    <name type="scientific">Stutzerimonas stutzeri RCH2</name>
    <dbReference type="NCBI Taxonomy" id="644801"/>
    <lineage>
        <taxon>Bacteria</taxon>
        <taxon>Pseudomonadati</taxon>
        <taxon>Pseudomonadota</taxon>
        <taxon>Gammaproteobacteria</taxon>
        <taxon>Pseudomonadales</taxon>
        <taxon>Pseudomonadaceae</taxon>
        <taxon>Stutzerimonas</taxon>
    </lineage>
</organism>
<dbReference type="PANTHER" id="PTHR37166">
    <property type="entry name" value="PROTEIN FLAG"/>
    <property type="match status" value="1"/>
</dbReference>
<reference evidence="2 3" key="1">
    <citation type="submission" date="2011-10" db="EMBL/GenBank/DDBJ databases">
        <title>Complete sequence of chromosome of Pseudomonas stutzeri RCH2.</title>
        <authorList>
            <consortium name="US DOE Joint Genome Institute"/>
            <person name="Lucas S."/>
            <person name="Han J."/>
            <person name="Lapidus A."/>
            <person name="Cheng J.-F."/>
            <person name="Goodwin L."/>
            <person name="Pitluck S."/>
            <person name="Peters L."/>
            <person name="Ovchinnikova G."/>
            <person name="Zeytun A."/>
            <person name="Lu M."/>
            <person name="Detter J.C."/>
            <person name="Han C."/>
            <person name="Tapia R."/>
            <person name="Land M."/>
            <person name="Hauser L."/>
            <person name="Kyrpides N."/>
            <person name="Ivanova N."/>
            <person name="Pagani I."/>
            <person name="Chakraborty R."/>
            <person name="Arkin A."/>
            <person name="Dehal P."/>
            <person name="Wall J."/>
            <person name="Hazen T."/>
            <person name="Woyke T."/>
        </authorList>
    </citation>
    <scope>NUCLEOTIDE SEQUENCE [LARGE SCALE GENOMIC DNA]</scope>
    <source>
        <strain evidence="2 3">RCH2</strain>
    </source>
</reference>
<dbReference type="STRING" id="644801.Psest_2506"/>
<evidence type="ECO:0000313" key="2">
    <source>
        <dbReference type="EMBL" id="AGA87028.1"/>
    </source>
</evidence>
<dbReference type="HOGENOM" id="CLU_120910_4_2_6"/>
<dbReference type="KEGG" id="psh:Psest_2506"/>
<keyword evidence="2" id="KW-0969">Cilium</keyword>
<keyword evidence="2" id="KW-0282">Flagellum</keyword>
<accession>L0GJX1</accession>
<dbReference type="AlphaFoldDB" id="L0GJX1"/>
<feature type="compositionally biased region" description="Low complexity" evidence="1">
    <location>
        <begin position="9"/>
        <end position="32"/>
    </location>
</feature>
<dbReference type="InterPro" id="IPR035924">
    <property type="entry name" value="FlaG-like_sf"/>
</dbReference>
<proteinExistence type="predicted"/>
<dbReference type="eggNOG" id="COG1334">
    <property type="taxonomic scope" value="Bacteria"/>
</dbReference>
<dbReference type="Pfam" id="PF03646">
    <property type="entry name" value="FlaG"/>
    <property type="match status" value="1"/>
</dbReference>
<keyword evidence="2" id="KW-0966">Cell projection</keyword>